<sequence length="326" mass="35851">AFTGDLTRATRAYSTVKVAPAQMDGQGSRGEQLGKLRAEREAKAIMPGKLRAEREAKAIMKLAGRHKSQWCNLHVCDRIVRAIVRVEVFSGKPGRIELLMLLRSSGHPQSWSKRAHRVSISWCRDDDAVRAESTAGQEPTAGRVQTAGRQCIKQDEEPTAVPVEGGMKKKERTGPLTNHLKESESSEEYTAGSCRGQRSWARAPPTGGGVVGAGKCRRHADGRETVNFGPAFLSPPLNFCTHPPTPFLSFQPHKCAISGEVKTFKTANNRTFAQKCFVFSVDSDEEVIKKVQIVCELFSRVTKPYVSKTGVAGRPRVPGKITHWEC</sequence>
<comment type="caution">
    <text evidence="2">The sequence shown here is derived from an EMBL/GenBank/DDBJ whole genome shotgun (WGS) entry which is preliminary data.</text>
</comment>
<proteinExistence type="predicted"/>
<evidence type="ECO:0000313" key="3">
    <source>
        <dbReference type="Proteomes" id="UP000266841"/>
    </source>
</evidence>
<name>K0SXA1_THAOC</name>
<keyword evidence="3" id="KW-1185">Reference proteome</keyword>
<feature type="region of interest" description="Disordered" evidence="1">
    <location>
        <begin position="154"/>
        <end position="212"/>
    </location>
</feature>
<evidence type="ECO:0000313" key="2">
    <source>
        <dbReference type="EMBL" id="EJK69574.1"/>
    </source>
</evidence>
<evidence type="ECO:0000256" key="1">
    <source>
        <dbReference type="SAM" id="MobiDB-lite"/>
    </source>
</evidence>
<gene>
    <name evidence="2" type="ORF">THAOC_09152</name>
</gene>
<feature type="non-terminal residue" evidence="2">
    <location>
        <position position="1"/>
    </location>
</feature>
<accession>K0SXA1</accession>
<protein>
    <submittedName>
        <fullName evidence="2">Uncharacterized protein</fullName>
    </submittedName>
</protein>
<dbReference type="Proteomes" id="UP000266841">
    <property type="component" value="Unassembled WGS sequence"/>
</dbReference>
<dbReference type="EMBL" id="AGNL01009872">
    <property type="protein sequence ID" value="EJK69574.1"/>
    <property type="molecule type" value="Genomic_DNA"/>
</dbReference>
<reference evidence="2 3" key="1">
    <citation type="journal article" date="2012" name="Genome Biol.">
        <title>Genome and low-iron response of an oceanic diatom adapted to chronic iron limitation.</title>
        <authorList>
            <person name="Lommer M."/>
            <person name="Specht M."/>
            <person name="Roy A.S."/>
            <person name="Kraemer L."/>
            <person name="Andreson R."/>
            <person name="Gutowska M.A."/>
            <person name="Wolf J."/>
            <person name="Bergner S.V."/>
            <person name="Schilhabel M.B."/>
            <person name="Klostermeier U.C."/>
            <person name="Beiko R.G."/>
            <person name="Rosenstiel P."/>
            <person name="Hippler M."/>
            <person name="Laroche J."/>
        </authorList>
    </citation>
    <scope>NUCLEOTIDE SEQUENCE [LARGE SCALE GENOMIC DNA]</scope>
    <source>
        <strain evidence="2 3">CCMP1005</strain>
    </source>
</reference>
<organism evidence="2 3">
    <name type="scientific">Thalassiosira oceanica</name>
    <name type="common">Marine diatom</name>
    <dbReference type="NCBI Taxonomy" id="159749"/>
    <lineage>
        <taxon>Eukaryota</taxon>
        <taxon>Sar</taxon>
        <taxon>Stramenopiles</taxon>
        <taxon>Ochrophyta</taxon>
        <taxon>Bacillariophyta</taxon>
        <taxon>Coscinodiscophyceae</taxon>
        <taxon>Thalassiosirophycidae</taxon>
        <taxon>Thalassiosirales</taxon>
        <taxon>Thalassiosiraceae</taxon>
        <taxon>Thalassiosira</taxon>
    </lineage>
</organism>
<dbReference type="AlphaFoldDB" id="K0SXA1"/>